<dbReference type="SUPFAM" id="SSF88713">
    <property type="entry name" value="Glycoside hydrolase/deacetylase"/>
    <property type="match status" value="1"/>
</dbReference>
<evidence type="ECO:0000313" key="1">
    <source>
        <dbReference type="EMBL" id="NVO57060.1"/>
    </source>
</evidence>
<organism evidence="1 2">
    <name type="scientific">Ruegeria haliotis</name>
    <dbReference type="NCBI Taxonomy" id="2747601"/>
    <lineage>
        <taxon>Bacteria</taxon>
        <taxon>Pseudomonadati</taxon>
        <taxon>Pseudomonadota</taxon>
        <taxon>Alphaproteobacteria</taxon>
        <taxon>Rhodobacterales</taxon>
        <taxon>Roseobacteraceae</taxon>
        <taxon>Ruegeria</taxon>
    </lineage>
</organism>
<dbReference type="Proteomes" id="UP000630805">
    <property type="component" value="Unassembled WGS sequence"/>
</dbReference>
<name>A0ABX2PSB2_9RHOB</name>
<gene>
    <name evidence="1" type="ORF">HW561_14805</name>
</gene>
<sequence>MNPDWRPLETELDRWRDQGLSLPLWWRDDDAVAPTRQLGTLSDMSQRLGLPVHLAVIPRDASTELADYVAQSQTLIPVVHGWAHVNHAPKGEKKSEFRLHRSMDAIIADAQAGFSRLNTLFGDDLRPMFVPPWNRIAPETVVQLPGIGYRILSTATPRKATLAVPGLEQINTHLDPIDWRGTRRLTPTHTLIAKTANLLRDRREGHADNAEPFGVLTHHLVHDQDIWTFTEALLHKLLTGPALAWTAPRT</sequence>
<dbReference type="InterPro" id="IPR011330">
    <property type="entry name" value="Glyco_hydro/deAcase_b/a-brl"/>
</dbReference>
<reference evidence="1 2" key="1">
    <citation type="submission" date="2020-06" db="EMBL/GenBank/DDBJ databases">
        <authorList>
            <person name="Cao W.R."/>
        </authorList>
    </citation>
    <scope>NUCLEOTIDE SEQUENCE [LARGE SCALE GENOMIC DNA]</scope>
    <source>
        <strain evidence="1 2">B1Z28</strain>
    </source>
</reference>
<accession>A0ABX2PSB2</accession>
<protein>
    <submittedName>
        <fullName evidence="1">Polysaccharide deacetylase</fullName>
    </submittedName>
</protein>
<proteinExistence type="predicted"/>
<evidence type="ECO:0000313" key="2">
    <source>
        <dbReference type="Proteomes" id="UP000630805"/>
    </source>
</evidence>
<comment type="caution">
    <text evidence="1">The sequence shown here is derived from an EMBL/GenBank/DDBJ whole genome shotgun (WGS) entry which is preliminary data.</text>
</comment>
<dbReference type="EMBL" id="JABXWT010000009">
    <property type="protein sequence ID" value="NVO57060.1"/>
    <property type="molecule type" value="Genomic_DNA"/>
</dbReference>
<keyword evidence="2" id="KW-1185">Reference proteome</keyword>
<dbReference type="InterPro" id="IPR049591">
    <property type="entry name" value="CE4_u4-like"/>
</dbReference>
<dbReference type="RefSeq" id="WP_176866117.1">
    <property type="nucleotide sequence ID" value="NZ_JABXWT010000009.1"/>
</dbReference>
<dbReference type="CDD" id="cd10928">
    <property type="entry name" value="CE4_u4"/>
    <property type="match status" value="1"/>
</dbReference>
<dbReference type="Gene3D" id="3.20.20.370">
    <property type="entry name" value="Glycoside hydrolase/deacetylase"/>
    <property type="match status" value="1"/>
</dbReference>